<feature type="binding site" evidence="9 10">
    <location>
        <position position="181"/>
    </location>
    <ligand>
        <name>Zn(2+)</name>
        <dbReference type="ChEBI" id="CHEBI:29105"/>
    </ligand>
</feature>
<dbReference type="GO" id="GO:0017136">
    <property type="term" value="F:histone deacetylase activity, NAD-dependent"/>
    <property type="evidence" value="ECO:0007669"/>
    <property type="project" value="InterPro"/>
</dbReference>
<protein>
    <recommendedName>
        <fullName evidence="6">NAD-dependent protein deacetylase</fullName>
        <ecNumber evidence="6">2.3.1.286</ecNumber>
    </recommendedName>
</protein>
<dbReference type="EC" id="2.3.1.286" evidence="6"/>
<dbReference type="InterPro" id="IPR017328">
    <property type="entry name" value="Sirtuin_class_I"/>
</dbReference>
<feature type="binding site" evidence="8">
    <location>
        <begin position="129"/>
        <end position="132"/>
    </location>
    <ligand>
        <name>NAD(+)</name>
        <dbReference type="ChEBI" id="CHEBI:57540"/>
    </ligand>
</feature>
<dbReference type="PROSITE" id="PS50305">
    <property type="entry name" value="SIRTUIN"/>
    <property type="match status" value="1"/>
</dbReference>
<keyword evidence="13" id="KW-1185">Reference proteome</keyword>
<comment type="similarity">
    <text evidence="1 6">Belongs to the sirtuin family. Class I subfamily.</text>
</comment>
<dbReference type="InterPro" id="IPR026591">
    <property type="entry name" value="Sirtuin_cat_small_dom_sf"/>
</dbReference>
<comment type="cofactor">
    <cofactor evidence="9">
        <name>Zn(2+)</name>
        <dbReference type="ChEBI" id="CHEBI:29105"/>
    </cofactor>
    <text evidence="9">Binds 1 zinc ion per subunit.</text>
</comment>
<feature type="binding site" evidence="9 10">
    <location>
        <position position="160"/>
    </location>
    <ligand>
        <name>Zn(2+)</name>
        <dbReference type="ChEBI" id="CHEBI:29105"/>
    </ligand>
</feature>
<dbReference type="Gene3D" id="3.40.50.1220">
    <property type="entry name" value="TPP-binding domain"/>
    <property type="match status" value="1"/>
</dbReference>
<keyword evidence="4 6" id="KW-0862">Zinc</keyword>
<dbReference type="OMA" id="ATHSCID"/>
<dbReference type="RefSeq" id="XP_012894700.1">
    <property type="nucleotide sequence ID" value="XM_013039246.1"/>
</dbReference>
<dbReference type="GO" id="GO:0070403">
    <property type="term" value="F:NAD+ binding"/>
    <property type="evidence" value="ECO:0007669"/>
    <property type="project" value="UniProtKB-UniRule"/>
</dbReference>
<accession>D8LYJ7</accession>
<organism evidence="12">
    <name type="scientific">Blastocystis hominis</name>
    <dbReference type="NCBI Taxonomy" id="12968"/>
    <lineage>
        <taxon>Eukaryota</taxon>
        <taxon>Sar</taxon>
        <taxon>Stramenopiles</taxon>
        <taxon>Bigyra</taxon>
        <taxon>Opalozoa</taxon>
        <taxon>Opalinata</taxon>
        <taxon>Blastocystidae</taxon>
        <taxon>Blastocystis</taxon>
    </lineage>
</organism>
<dbReference type="InParanoid" id="D8LYJ7"/>
<keyword evidence="2 6" id="KW-0808">Transferase</keyword>
<dbReference type="Pfam" id="PF02146">
    <property type="entry name" value="SIR2"/>
    <property type="match status" value="1"/>
</dbReference>
<evidence type="ECO:0000256" key="10">
    <source>
        <dbReference type="PROSITE-ProRule" id="PRU00236"/>
    </source>
</evidence>
<evidence type="ECO:0000256" key="8">
    <source>
        <dbReference type="PIRSR" id="PIRSR037938-2"/>
    </source>
</evidence>
<feature type="binding site" evidence="9 10">
    <location>
        <position position="157"/>
    </location>
    <ligand>
        <name>Zn(2+)</name>
        <dbReference type="ChEBI" id="CHEBI:29105"/>
    </ligand>
</feature>
<dbReference type="PIRSF" id="PIRSF037938">
    <property type="entry name" value="SIR2_euk"/>
    <property type="match status" value="1"/>
</dbReference>
<evidence type="ECO:0000256" key="3">
    <source>
        <dbReference type="ARBA" id="ARBA00022723"/>
    </source>
</evidence>
<feature type="binding site" evidence="8">
    <location>
        <position position="270"/>
    </location>
    <ligand>
        <name>NAD(+)</name>
        <dbReference type="ChEBI" id="CHEBI:57540"/>
    </ligand>
</feature>
<dbReference type="PANTHER" id="PTHR11085:SF6">
    <property type="entry name" value="NAD-DEPENDENT PROTEIN DEACETYLASE SIRTUIN-2"/>
    <property type="match status" value="1"/>
</dbReference>
<dbReference type="InterPro" id="IPR029035">
    <property type="entry name" value="DHS-like_NAD/FAD-binding_dom"/>
</dbReference>
<evidence type="ECO:0000256" key="6">
    <source>
        <dbReference type="PIRNR" id="PIRNR037938"/>
    </source>
</evidence>
<evidence type="ECO:0000256" key="9">
    <source>
        <dbReference type="PIRSR" id="PIRSR037938-3"/>
    </source>
</evidence>
<feature type="binding site" evidence="9 10">
    <location>
        <position position="183"/>
    </location>
    <ligand>
        <name>Zn(2+)</name>
        <dbReference type="ChEBI" id="CHEBI:29105"/>
    </ligand>
</feature>
<feature type="binding site" evidence="8">
    <location>
        <begin position="221"/>
        <end position="222"/>
    </location>
    <ligand>
        <name>NAD(+)</name>
        <dbReference type="ChEBI" id="CHEBI:57540"/>
    </ligand>
</feature>
<dbReference type="GeneID" id="24918235"/>
<evidence type="ECO:0000256" key="5">
    <source>
        <dbReference type="ARBA" id="ARBA00023027"/>
    </source>
</evidence>
<dbReference type="FunCoup" id="D8LYJ7">
    <property type="interactions" value="74"/>
</dbReference>
<dbReference type="InterPro" id="IPR050134">
    <property type="entry name" value="NAD-dep_sirtuin_deacylases"/>
</dbReference>
<feature type="binding site" evidence="8">
    <location>
        <begin position="57"/>
        <end position="59"/>
    </location>
    <ligand>
        <name>NAD(+)</name>
        <dbReference type="ChEBI" id="CHEBI:57540"/>
    </ligand>
</feature>
<evidence type="ECO:0000256" key="7">
    <source>
        <dbReference type="PIRSR" id="PIRSR037938-1"/>
    </source>
</evidence>
<evidence type="ECO:0000259" key="11">
    <source>
        <dbReference type="PROSITE" id="PS50305"/>
    </source>
</evidence>
<feature type="active site" description="Proton acceptor" evidence="7 10">
    <location>
        <position position="149"/>
    </location>
</feature>
<dbReference type="Gene3D" id="3.30.1600.10">
    <property type="entry name" value="SIR2/SIRT2 'Small Domain"/>
    <property type="match status" value="1"/>
</dbReference>
<dbReference type="EMBL" id="FN668639">
    <property type="protein sequence ID" value="CBK20652.2"/>
    <property type="molecule type" value="Genomic_DNA"/>
</dbReference>
<sequence>MGQLESSAFDDDDITESTVLQGDRSVNGIVRAIKEGRIKKICVLTGAGISCSAGIPDFRSPGTGIYYNLQEYNLPNPEAMFELEFFKQNPAIFYKFLKKLLPGKYKPTYVHHFLKLLENKGILLRVYSQNIDGLERLAGLSETVLVEAHGSFATASCIECGLEYPIKDLRECIANGGIPYCSCGALVKPDIVFYGENLPLKYTWMHTADMVSCDMLLIMGTSLSVQPFCSLIHKVRENVPRLLINNEAVGPFRFCDMQCCLRDVYMQSDCDEGVKELARLLGWEEELEALVKGGKEEVIL</sequence>
<dbReference type="InterPro" id="IPR003000">
    <property type="entry name" value="Sirtuin"/>
</dbReference>
<gene>
    <name evidence="12" type="ORF">GSBLH_T00000949001</name>
</gene>
<keyword evidence="5 6" id="KW-0520">NAD</keyword>
<reference evidence="12" key="1">
    <citation type="submission" date="2010-02" db="EMBL/GenBank/DDBJ databases">
        <title>Sequencing and annotation of the Blastocystis hominis genome.</title>
        <authorList>
            <person name="Wincker P."/>
        </authorList>
    </citation>
    <scope>NUCLEOTIDE SEQUENCE</scope>
    <source>
        <strain evidence="12">Singapore isolate B</strain>
    </source>
</reference>
<evidence type="ECO:0000313" key="13">
    <source>
        <dbReference type="Proteomes" id="UP000008312"/>
    </source>
</evidence>
<dbReference type="Proteomes" id="UP000008312">
    <property type="component" value="Unassembled WGS sequence"/>
</dbReference>
<dbReference type="InterPro" id="IPR026590">
    <property type="entry name" value="Ssirtuin_cat_dom"/>
</dbReference>
<feature type="binding site" evidence="8">
    <location>
        <begin position="245"/>
        <end position="247"/>
    </location>
    <ligand>
        <name>NAD(+)</name>
        <dbReference type="ChEBI" id="CHEBI:57540"/>
    </ligand>
</feature>
<dbReference type="GO" id="GO:0005634">
    <property type="term" value="C:nucleus"/>
    <property type="evidence" value="ECO:0007669"/>
    <property type="project" value="TreeGrafter"/>
</dbReference>
<proteinExistence type="inferred from homology"/>
<evidence type="ECO:0000313" key="12">
    <source>
        <dbReference type="EMBL" id="CBK20652.2"/>
    </source>
</evidence>
<dbReference type="AlphaFoldDB" id="D8LYJ7"/>
<dbReference type="PANTHER" id="PTHR11085">
    <property type="entry name" value="NAD-DEPENDENT PROTEIN DEACYLASE SIRTUIN-5, MITOCHONDRIAL-RELATED"/>
    <property type="match status" value="1"/>
</dbReference>
<comment type="catalytic activity">
    <reaction evidence="6">
        <text>N(6)-acetyl-L-lysyl-[protein] + NAD(+) + H2O = 2''-O-acetyl-ADP-D-ribose + nicotinamide + L-lysyl-[protein]</text>
        <dbReference type="Rhea" id="RHEA:43636"/>
        <dbReference type="Rhea" id="RHEA-COMP:9752"/>
        <dbReference type="Rhea" id="RHEA-COMP:10731"/>
        <dbReference type="ChEBI" id="CHEBI:15377"/>
        <dbReference type="ChEBI" id="CHEBI:17154"/>
        <dbReference type="ChEBI" id="CHEBI:29969"/>
        <dbReference type="ChEBI" id="CHEBI:57540"/>
        <dbReference type="ChEBI" id="CHEBI:61930"/>
        <dbReference type="ChEBI" id="CHEBI:83767"/>
        <dbReference type="EC" id="2.3.1.286"/>
    </reaction>
</comment>
<evidence type="ECO:0000256" key="2">
    <source>
        <dbReference type="ARBA" id="ARBA00022679"/>
    </source>
</evidence>
<dbReference type="OrthoDB" id="420264at2759"/>
<name>D8LYJ7_BLAHO</name>
<evidence type="ECO:0000256" key="1">
    <source>
        <dbReference type="ARBA" id="ARBA00006924"/>
    </source>
</evidence>
<keyword evidence="3 6" id="KW-0479">Metal-binding</keyword>
<feature type="domain" description="Deacetylase sirtuin-type" evidence="11">
    <location>
        <begin position="19"/>
        <end position="284"/>
    </location>
</feature>
<evidence type="ECO:0000256" key="4">
    <source>
        <dbReference type="ARBA" id="ARBA00022833"/>
    </source>
</evidence>
<dbReference type="GO" id="GO:0008270">
    <property type="term" value="F:zinc ion binding"/>
    <property type="evidence" value="ECO:0007669"/>
    <property type="project" value="UniProtKB-UniRule"/>
</dbReference>
<dbReference type="SUPFAM" id="SSF52467">
    <property type="entry name" value="DHS-like NAD/FAD-binding domain"/>
    <property type="match status" value="1"/>
</dbReference>